<dbReference type="AlphaFoldDB" id="A0A9D9MYK0"/>
<gene>
    <name evidence="3" type="ORF">IAC06_09375</name>
</gene>
<comment type="caution">
    <text evidence="3">The sequence shown here is derived from an EMBL/GenBank/DDBJ whole genome shotgun (WGS) entry which is preliminary data.</text>
</comment>
<dbReference type="Pfam" id="PF02517">
    <property type="entry name" value="Rce1-like"/>
    <property type="match status" value="1"/>
</dbReference>
<protein>
    <submittedName>
        <fullName evidence="3">CPBP family intramembrane metalloprotease</fullName>
    </submittedName>
</protein>
<dbReference type="GO" id="GO:0004175">
    <property type="term" value="F:endopeptidase activity"/>
    <property type="evidence" value="ECO:0007669"/>
    <property type="project" value="UniProtKB-ARBA"/>
</dbReference>
<feature type="transmembrane region" description="Helical" evidence="1">
    <location>
        <begin position="198"/>
        <end position="214"/>
    </location>
</feature>
<keyword evidence="1" id="KW-1133">Transmembrane helix</keyword>
<keyword evidence="1" id="KW-0472">Membrane</keyword>
<dbReference type="EMBL" id="JADIMI010000088">
    <property type="protein sequence ID" value="MBO8453073.1"/>
    <property type="molecule type" value="Genomic_DNA"/>
</dbReference>
<feature type="transmembrane region" description="Helical" evidence="1">
    <location>
        <begin position="251"/>
        <end position="273"/>
    </location>
</feature>
<evidence type="ECO:0000313" key="4">
    <source>
        <dbReference type="Proteomes" id="UP000823661"/>
    </source>
</evidence>
<feature type="transmembrane region" description="Helical" evidence="1">
    <location>
        <begin position="98"/>
        <end position="125"/>
    </location>
</feature>
<dbReference type="InterPro" id="IPR052710">
    <property type="entry name" value="CAAX_protease"/>
</dbReference>
<evidence type="ECO:0000256" key="1">
    <source>
        <dbReference type="SAM" id="Phobius"/>
    </source>
</evidence>
<evidence type="ECO:0000313" key="3">
    <source>
        <dbReference type="EMBL" id="MBO8453073.1"/>
    </source>
</evidence>
<keyword evidence="3" id="KW-0482">Metalloprotease</keyword>
<feature type="transmembrane region" description="Helical" evidence="1">
    <location>
        <begin position="145"/>
        <end position="164"/>
    </location>
</feature>
<keyword evidence="3" id="KW-0378">Hydrolase</keyword>
<name>A0A9D9MYK0_9BACT</name>
<dbReference type="GO" id="GO:0008237">
    <property type="term" value="F:metallopeptidase activity"/>
    <property type="evidence" value="ECO:0007669"/>
    <property type="project" value="UniProtKB-KW"/>
</dbReference>
<proteinExistence type="predicted"/>
<dbReference type="GO" id="GO:0080120">
    <property type="term" value="P:CAAX-box protein maturation"/>
    <property type="evidence" value="ECO:0007669"/>
    <property type="project" value="UniProtKB-ARBA"/>
</dbReference>
<accession>A0A9D9MYK0</accession>
<feature type="transmembrane region" description="Helical" evidence="1">
    <location>
        <begin position="176"/>
        <end position="192"/>
    </location>
</feature>
<keyword evidence="1" id="KW-0812">Transmembrane</keyword>
<sequence length="291" mass="32140">MGKRKTRRSFDLFSAFSYYVPGAGGIFMLLIMFIIGAVIGNAAMLGLTVYSSETAETYGMLVSYPLMFLPPMLYAAYQSRKNEYFEGGYLIDSSNFGNFSGLSIAIAVSVATLAAAFAMDFLNIVMPPMPEKLEAMMSSMMEGPFWVTILAVSVFAPFFEEWLCRGMILRGLLQRMKPAWAIVISALVFALIHLNPWQAIPAFVFGVIFGYVYYRTGSLKLTMLMHCVNNTFSAVIGRIEIFKDAESFLDVFSTGSYIALSVLCAAMVVFFFFRIHSIPIPSGQTGGCTPV</sequence>
<dbReference type="InterPro" id="IPR003675">
    <property type="entry name" value="Rce1/LyrA-like_dom"/>
</dbReference>
<feature type="transmembrane region" description="Helical" evidence="1">
    <location>
        <begin position="12"/>
        <end position="38"/>
    </location>
</feature>
<reference evidence="3" key="1">
    <citation type="submission" date="2020-10" db="EMBL/GenBank/DDBJ databases">
        <authorList>
            <person name="Gilroy R."/>
        </authorList>
    </citation>
    <scope>NUCLEOTIDE SEQUENCE</scope>
    <source>
        <strain evidence="3">B1-20833</strain>
    </source>
</reference>
<dbReference type="PANTHER" id="PTHR36435:SF1">
    <property type="entry name" value="CAAX AMINO TERMINAL PROTEASE FAMILY PROTEIN"/>
    <property type="match status" value="1"/>
</dbReference>
<evidence type="ECO:0000259" key="2">
    <source>
        <dbReference type="Pfam" id="PF02517"/>
    </source>
</evidence>
<feature type="domain" description="CAAX prenyl protease 2/Lysostaphin resistance protein A-like" evidence="2">
    <location>
        <begin position="145"/>
        <end position="232"/>
    </location>
</feature>
<organism evidence="3 4">
    <name type="scientific">Candidatus Cryptobacteroides intestinavium</name>
    <dbReference type="NCBI Taxonomy" id="2840766"/>
    <lineage>
        <taxon>Bacteria</taxon>
        <taxon>Pseudomonadati</taxon>
        <taxon>Bacteroidota</taxon>
        <taxon>Bacteroidia</taxon>
        <taxon>Bacteroidales</taxon>
        <taxon>Candidatus Cryptobacteroides</taxon>
    </lineage>
</organism>
<dbReference type="Proteomes" id="UP000823661">
    <property type="component" value="Unassembled WGS sequence"/>
</dbReference>
<reference evidence="3" key="2">
    <citation type="journal article" date="2021" name="PeerJ">
        <title>Extensive microbial diversity within the chicken gut microbiome revealed by metagenomics and culture.</title>
        <authorList>
            <person name="Gilroy R."/>
            <person name="Ravi A."/>
            <person name="Getino M."/>
            <person name="Pursley I."/>
            <person name="Horton D.L."/>
            <person name="Alikhan N.F."/>
            <person name="Baker D."/>
            <person name="Gharbi K."/>
            <person name="Hall N."/>
            <person name="Watson M."/>
            <person name="Adriaenssens E.M."/>
            <person name="Foster-Nyarko E."/>
            <person name="Jarju S."/>
            <person name="Secka A."/>
            <person name="Antonio M."/>
            <person name="Oren A."/>
            <person name="Chaudhuri R.R."/>
            <person name="La Ragione R."/>
            <person name="Hildebrand F."/>
            <person name="Pallen M.J."/>
        </authorList>
    </citation>
    <scope>NUCLEOTIDE SEQUENCE</scope>
    <source>
        <strain evidence="3">B1-20833</strain>
    </source>
</reference>
<keyword evidence="3" id="KW-0645">Protease</keyword>
<feature type="transmembrane region" description="Helical" evidence="1">
    <location>
        <begin position="58"/>
        <end position="77"/>
    </location>
</feature>
<dbReference type="PANTHER" id="PTHR36435">
    <property type="entry name" value="SLR1288 PROTEIN"/>
    <property type="match status" value="1"/>
</dbReference>